<evidence type="ECO:0000256" key="2">
    <source>
        <dbReference type="PROSITE-ProRule" id="PRU00708"/>
    </source>
</evidence>
<reference evidence="3" key="2">
    <citation type="journal article" date="2024" name="Plant">
        <title>Genomic evolution and insights into agronomic trait innovations of Sesamum species.</title>
        <authorList>
            <person name="Miao H."/>
            <person name="Wang L."/>
            <person name="Qu L."/>
            <person name="Liu H."/>
            <person name="Sun Y."/>
            <person name="Le M."/>
            <person name="Wang Q."/>
            <person name="Wei S."/>
            <person name="Zheng Y."/>
            <person name="Lin W."/>
            <person name="Duan Y."/>
            <person name="Cao H."/>
            <person name="Xiong S."/>
            <person name="Wang X."/>
            <person name="Wei L."/>
            <person name="Li C."/>
            <person name="Ma Q."/>
            <person name="Ju M."/>
            <person name="Zhao R."/>
            <person name="Li G."/>
            <person name="Mu C."/>
            <person name="Tian Q."/>
            <person name="Mei H."/>
            <person name="Zhang T."/>
            <person name="Gao T."/>
            <person name="Zhang H."/>
        </authorList>
    </citation>
    <scope>NUCLEOTIDE SEQUENCE</scope>
    <source>
        <strain evidence="3">G01</strain>
    </source>
</reference>
<protein>
    <submittedName>
        <fullName evidence="3">Pentatricopeptide repeat-containing protein, mitochondrial</fullName>
    </submittedName>
</protein>
<organism evidence="3">
    <name type="scientific">Sesamum angustifolium</name>
    <dbReference type="NCBI Taxonomy" id="2727405"/>
    <lineage>
        <taxon>Eukaryota</taxon>
        <taxon>Viridiplantae</taxon>
        <taxon>Streptophyta</taxon>
        <taxon>Embryophyta</taxon>
        <taxon>Tracheophyta</taxon>
        <taxon>Spermatophyta</taxon>
        <taxon>Magnoliopsida</taxon>
        <taxon>eudicotyledons</taxon>
        <taxon>Gunneridae</taxon>
        <taxon>Pentapetalae</taxon>
        <taxon>asterids</taxon>
        <taxon>lamiids</taxon>
        <taxon>Lamiales</taxon>
        <taxon>Pedaliaceae</taxon>
        <taxon>Sesamum</taxon>
    </lineage>
</organism>
<comment type="caution">
    <text evidence="3">The sequence shown here is derived from an EMBL/GenBank/DDBJ whole genome shotgun (WGS) entry which is preliminary data.</text>
</comment>
<feature type="repeat" description="PPR" evidence="2">
    <location>
        <begin position="323"/>
        <end position="358"/>
    </location>
</feature>
<dbReference type="InterPro" id="IPR046848">
    <property type="entry name" value="E_motif"/>
</dbReference>
<dbReference type="GO" id="GO:0009451">
    <property type="term" value="P:RNA modification"/>
    <property type="evidence" value="ECO:0007669"/>
    <property type="project" value="InterPro"/>
</dbReference>
<dbReference type="InterPro" id="IPR046960">
    <property type="entry name" value="PPR_At4g14850-like_plant"/>
</dbReference>
<dbReference type="Pfam" id="PF13041">
    <property type="entry name" value="PPR_2"/>
    <property type="match status" value="1"/>
</dbReference>
<proteinExistence type="predicted"/>
<dbReference type="Pfam" id="PF01535">
    <property type="entry name" value="PPR"/>
    <property type="match status" value="4"/>
</dbReference>
<accession>A0AAW2N7H4</accession>
<dbReference type="EMBL" id="JACGWK010000008">
    <property type="protein sequence ID" value="KAL0338814.1"/>
    <property type="molecule type" value="Genomic_DNA"/>
</dbReference>
<evidence type="ECO:0000256" key="1">
    <source>
        <dbReference type="ARBA" id="ARBA00022737"/>
    </source>
</evidence>
<reference evidence="3" key="1">
    <citation type="submission" date="2020-06" db="EMBL/GenBank/DDBJ databases">
        <authorList>
            <person name="Li T."/>
            <person name="Hu X."/>
            <person name="Zhang T."/>
            <person name="Song X."/>
            <person name="Zhang H."/>
            <person name="Dai N."/>
            <person name="Sheng W."/>
            <person name="Hou X."/>
            <person name="Wei L."/>
        </authorList>
    </citation>
    <scope>NUCLEOTIDE SEQUENCE</scope>
    <source>
        <strain evidence="3">G01</strain>
        <tissue evidence="3">Leaf</tissue>
    </source>
</reference>
<dbReference type="FunFam" id="1.25.40.10:FF:000090">
    <property type="entry name" value="Pentatricopeptide repeat-containing protein, chloroplastic"/>
    <property type="match status" value="1"/>
</dbReference>
<dbReference type="PROSITE" id="PS51375">
    <property type="entry name" value="PPR"/>
    <property type="match status" value="4"/>
</dbReference>
<dbReference type="PANTHER" id="PTHR47926">
    <property type="entry name" value="PENTATRICOPEPTIDE REPEAT-CONTAINING PROTEIN"/>
    <property type="match status" value="1"/>
</dbReference>
<dbReference type="AlphaFoldDB" id="A0AAW2N7H4"/>
<dbReference type="NCBIfam" id="TIGR00756">
    <property type="entry name" value="PPR"/>
    <property type="match status" value="5"/>
</dbReference>
<feature type="repeat" description="PPR" evidence="2">
    <location>
        <begin position="221"/>
        <end position="255"/>
    </location>
</feature>
<evidence type="ECO:0000313" key="3">
    <source>
        <dbReference type="EMBL" id="KAL0338814.1"/>
    </source>
</evidence>
<dbReference type="GO" id="GO:0003729">
    <property type="term" value="F:mRNA binding"/>
    <property type="evidence" value="ECO:0007669"/>
    <property type="project" value="UniProtKB-ARBA"/>
</dbReference>
<gene>
    <name evidence="3" type="ORF">Sangu_1403500</name>
</gene>
<dbReference type="PANTHER" id="PTHR47926:SF347">
    <property type="entry name" value="PENTATRICOPEPTIDE REPEAT-CONTAINING PROTEIN"/>
    <property type="match status" value="1"/>
</dbReference>
<feature type="repeat" description="PPR" evidence="2">
    <location>
        <begin position="119"/>
        <end position="153"/>
    </location>
</feature>
<dbReference type="Pfam" id="PF13812">
    <property type="entry name" value="PPR_3"/>
    <property type="match status" value="1"/>
</dbReference>
<dbReference type="Gene3D" id="1.25.40.10">
    <property type="entry name" value="Tetratricopeptide repeat domain"/>
    <property type="match status" value="4"/>
</dbReference>
<name>A0AAW2N7H4_9LAMI</name>
<keyword evidence="1" id="KW-0677">Repeat</keyword>
<dbReference type="Pfam" id="PF20431">
    <property type="entry name" value="E_motif"/>
    <property type="match status" value="1"/>
</dbReference>
<dbReference type="InterPro" id="IPR002885">
    <property type="entry name" value="PPR_rpt"/>
</dbReference>
<feature type="repeat" description="PPR" evidence="2">
    <location>
        <begin position="425"/>
        <end position="459"/>
    </location>
</feature>
<sequence length="606" mass="67862">MHHLLIKRCLSTSPGAITFLNSDVKRLVSQGLYEQALAFYAQYVHPFQLHTETAFIVPSIAKACALSQSQQVLGSQIHCNVIKNGFEEFTISNSLLSMYAKFWDTKSALKVFNEMSCRDTISWNSMINCYTQNGCFVEALKMFRDMYAHGFVPKPEIVASCLSTCVKCGNWGLGMAIHALVFLDERMEYSSFVATALVDFYWKFDNPNMVSRVFDRILEKNEVSWTAMISGCIEYHDHVRAFACLRAMQCEGVKPNRVTLISVLPACGELWSVEHGKEIHAYAVRCGYDLDAQFSSALLHMYCECGGALQIARLIFDRSVKKEVVMWSSMIAGYSQSKDCAREAMRLFNEMQMEGILPNNVTILAMISACTNLLSLIDGCGVHGYSLKLGFGTDLYIQNALIDMYSKCGSLGYSVQVFNEMMTRDCISWSALISAYGLYGYADEGLRLFDEMQGGSLKADGLLYLAVLSTCKHAGLVEEGQQLFDRALKDINVSLTIEHYACYIDLLGRAGKVQAAYDVACRMPMKPSPRILSSLVSASKLHGRLDIAESLAHILVRIEPENAANHTLLSMVYAESENWPGVEEVRRYIKERNIKKNHSFSRILAV</sequence>
<dbReference type="FunFam" id="1.25.40.10:FF:000073">
    <property type="entry name" value="Pentatricopeptide repeat-containing protein chloroplastic"/>
    <property type="match status" value="1"/>
</dbReference>
<dbReference type="InterPro" id="IPR011990">
    <property type="entry name" value="TPR-like_helical_dom_sf"/>
</dbReference>